<dbReference type="EMBL" id="MBUA01000001">
    <property type="protein sequence ID" value="MBC6489605.1"/>
    <property type="molecule type" value="Genomic_DNA"/>
</dbReference>
<name>A0ABR7M3L6_9BACT</name>
<evidence type="ECO:0000313" key="2">
    <source>
        <dbReference type="Proteomes" id="UP000765802"/>
    </source>
</evidence>
<gene>
    <name evidence="1" type="ORF">BC349_01390</name>
</gene>
<evidence type="ECO:0000313" key="1">
    <source>
        <dbReference type="EMBL" id="MBC6489605.1"/>
    </source>
</evidence>
<comment type="caution">
    <text evidence="1">The sequence shown here is derived from an EMBL/GenBank/DDBJ whole genome shotgun (WGS) entry which is preliminary data.</text>
</comment>
<accession>A0ABR7M3L6</accession>
<evidence type="ECO:0008006" key="3">
    <source>
        <dbReference type="Google" id="ProtNLM"/>
    </source>
</evidence>
<reference evidence="1 2" key="1">
    <citation type="submission" date="2016-07" db="EMBL/GenBank/DDBJ databases">
        <title>Genome analysis of Flavihumibacter stibioxidans YS-17.</title>
        <authorList>
            <person name="Shi K."/>
            <person name="Han Y."/>
            <person name="Wang G."/>
        </authorList>
    </citation>
    <scope>NUCLEOTIDE SEQUENCE [LARGE SCALE GENOMIC DNA]</scope>
    <source>
        <strain evidence="1 2">YS-17</strain>
    </source>
</reference>
<proteinExistence type="predicted"/>
<dbReference type="Proteomes" id="UP000765802">
    <property type="component" value="Unassembled WGS sequence"/>
</dbReference>
<sequence>MEPITIRQITKNQFDIFMLFTRHPAVQTFAKELEYYSNGDNSILGVVLLDLYDQDFSYVILVRDENRQFREFDTKVSFPTKAEAVEMLSNSIKWHTAQNLKSVVHNLPERGLDLFNIVVNQEKIHPYFTRLNEDTQFIPSKKAIIEIANHLSDIDGNFIEQFQSLNGFDARLWEIYLFASLTEQEFLINRTHKRPDFIIQKYDAEIGVEAVTLGRDKNNPPTYLPNEEKLTRPADILTKIKNEIPLRYGSTLFSKLSKKYWELPHLKDKPFLLAVADFHDDFSMTWSYISLVEYLYGQREELIVSEDGSAFAKTEKIPHYTKPTGAKINSGFFFEPDCENISGVLFSTTGTIAKFTRMGIQAGFSSIKQKVLRVGDRYDHNSDSFTPISFSYMVDENCTETWSEGLNLFHNPNAKYPIDMNLFPNIAHHKLKGEQLISWAPDFHPFSSININTIVK</sequence>
<organism evidence="1 2">
    <name type="scientific">Flavihumibacter stibioxidans</name>
    <dbReference type="NCBI Taxonomy" id="1834163"/>
    <lineage>
        <taxon>Bacteria</taxon>
        <taxon>Pseudomonadati</taxon>
        <taxon>Bacteroidota</taxon>
        <taxon>Chitinophagia</taxon>
        <taxon>Chitinophagales</taxon>
        <taxon>Chitinophagaceae</taxon>
        <taxon>Flavihumibacter</taxon>
    </lineage>
</organism>
<protein>
    <recommendedName>
        <fullName evidence="3">Glycosaminoglycan attachment protein</fullName>
    </recommendedName>
</protein>
<keyword evidence="2" id="KW-1185">Reference proteome</keyword>